<sequence>MRREYWRTARQMLAVAALSAAAIGMLAASVSAARAADLDVGYYPPVDPQPQVVVCPIGGETVKLFDKEGRPTVPARTPYFYCATGETLLPGEIPPPPEYCCY</sequence>
<evidence type="ECO:0008006" key="4">
    <source>
        <dbReference type="Google" id="ProtNLM"/>
    </source>
</evidence>
<evidence type="ECO:0000313" key="2">
    <source>
        <dbReference type="EMBL" id="SCZ30702.1"/>
    </source>
</evidence>
<evidence type="ECO:0000256" key="1">
    <source>
        <dbReference type="SAM" id="SignalP"/>
    </source>
</evidence>
<reference evidence="2 3" key="1">
    <citation type="submission" date="2016-10" db="EMBL/GenBank/DDBJ databases">
        <authorList>
            <person name="de Groot N.N."/>
        </authorList>
    </citation>
    <scope>NUCLEOTIDE SEQUENCE [LARGE SCALE GENOMIC DNA]</scope>
    <source>
        <strain evidence="2 3">DSM 2698</strain>
    </source>
</reference>
<proteinExistence type="predicted"/>
<keyword evidence="3" id="KW-1185">Reference proteome</keyword>
<name>A0A1G5N024_AFIMA</name>
<organism evidence="2 3">
    <name type="scientific">Afifella marina DSM 2698</name>
    <dbReference type="NCBI Taxonomy" id="1120955"/>
    <lineage>
        <taxon>Bacteria</taxon>
        <taxon>Pseudomonadati</taxon>
        <taxon>Pseudomonadota</taxon>
        <taxon>Alphaproteobacteria</taxon>
        <taxon>Hyphomicrobiales</taxon>
        <taxon>Afifellaceae</taxon>
        <taxon>Afifella</taxon>
    </lineage>
</organism>
<keyword evidence="1" id="KW-0732">Signal</keyword>
<protein>
    <recommendedName>
        <fullName evidence="4">Secreted protein</fullName>
    </recommendedName>
</protein>
<dbReference type="AlphaFoldDB" id="A0A1G5N024"/>
<dbReference type="EMBL" id="FMVW01000002">
    <property type="protein sequence ID" value="SCZ30702.1"/>
    <property type="molecule type" value="Genomic_DNA"/>
</dbReference>
<dbReference type="RefSeq" id="WP_139163706.1">
    <property type="nucleotide sequence ID" value="NZ_FMVW01000002.1"/>
</dbReference>
<dbReference type="PROSITE" id="PS51318">
    <property type="entry name" value="TAT"/>
    <property type="match status" value="1"/>
</dbReference>
<accession>A0A1G5N024</accession>
<evidence type="ECO:0000313" key="3">
    <source>
        <dbReference type="Proteomes" id="UP000199347"/>
    </source>
</evidence>
<dbReference type="Proteomes" id="UP000199347">
    <property type="component" value="Unassembled WGS sequence"/>
</dbReference>
<dbReference type="STRING" id="1120955.SAMN03080610_01284"/>
<feature type="signal peptide" evidence="1">
    <location>
        <begin position="1"/>
        <end position="35"/>
    </location>
</feature>
<dbReference type="OrthoDB" id="9948431at2"/>
<dbReference type="InterPro" id="IPR006311">
    <property type="entry name" value="TAT_signal"/>
</dbReference>
<feature type="chain" id="PRO_5011648783" description="Secreted protein" evidence="1">
    <location>
        <begin position="36"/>
        <end position="102"/>
    </location>
</feature>
<gene>
    <name evidence="2" type="ORF">SAMN03080610_01284</name>
</gene>